<protein>
    <submittedName>
        <fullName evidence="1">Uncharacterized protein</fullName>
    </submittedName>
</protein>
<dbReference type="RefSeq" id="WP_117532840.1">
    <property type="nucleotide sequence ID" value="NZ_QUSM01000009.1"/>
</dbReference>
<comment type="caution">
    <text evidence="1">The sequence shown here is derived from an EMBL/GenBank/DDBJ whole genome shotgun (WGS) entry which is preliminary data.</text>
</comment>
<accession>A0A3E3DUE1</accession>
<evidence type="ECO:0000313" key="2">
    <source>
        <dbReference type="Proteomes" id="UP000261212"/>
    </source>
</evidence>
<dbReference type="AlphaFoldDB" id="A0A3E3DUE1"/>
<sequence>MNYKTKIQLNDSTYEIEQVINESDINTETDKAYITNVILKESTSISDRMSLGGISANSVYFDLHNPITGILDGVKINLFAQPEDAIEEDETIEFTDSDIDELLNSYNEEYEEPVDEEAENDFVSSIDINPDIDNDSPIIDEIFTPLEGEDIEEEPVEEEVYSEENENTRENLVITYDDDPEAIIEDELDETGIIEDDAEPLGIEGWTSLGVFFISQITEKENNTYKIEAQDGFTLLNDDFETDGLTEFVNSKTLTFGLVVEEFQAQLEALGIILEDLPSDVYDDLFISLNNDFTLREMAGYLAGFLGCYATFNRFGHLEFRNYAVNAETIENEDGTTSIVNENIPYKDLINTGVQTQTGTFMQIDRIDVDTDLSVSENILTINSTGSTDIMSADGVTIKYENPFMTQEILNTVVAPQYMNLEYMPGTVECLWTPNIETGDILDVYYNETDTMKMLVTNMTVTFGTRTECKIYSLGNTQTALLSKITSPTKRLVKRVYEDITGKLNDAIKDVTDKITGNQGGYVVLNDSDEDGNIDEILIMNDLDKEKATQVWRWNKEGLGFAPSYAGPYATAITNDGHIVGNMIDVIDTSADGSTDPYVYLGSNTSDFGLRLTNREIQFIQKTSSKVLARLTSNALILEDIENDNYIQFGGYAFYPTENGHMTFTKK</sequence>
<proteinExistence type="predicted"/>
<dbReference type="EMBL" id="QUSM01000009">
    <property type="protein sequence ID" value="RGD72904.1"/>
    <property type="molecule type" value="Genomic_DNA"/>
</dbReference>
<evidence type="ECO:0000313" key="1">
    <source>
        <dbReference type="EMBL" id="RGD72904.1"/>
    </source>
</evidence>
<dbReference type="Proteomes" id="UP000261212">
    <property type="component" value="Unassembled WGS sequence"/>
</dbReference>
<gene>
    <name evidence="1" type="ORF">DW687_11720</name>
</gene>
<name>A0A3E3DUE1_9FIRM</name>
<organism evidence="1 2">
    <name type="scientific">Anaerofustis stercorihominis</name>
    <dbReference type="NCBI Taxonomy" id="214853"/>
    <lineage>
        <taxon>Bacteria</taxon>
        <taxon>Bacillati</taxon>
        <taxon>Bacillota</taxon>
        <taxon>Clostridia</taxon>
        <taxon>Eubacteriales</taxon>
        <taxon>Eubacteriaceae</taxon>
        <taxon>Anaerofustis</taxon>
    </lineage>
</organism>
<reference evidence="1 2" key="1">
    <citation type="submission" date="2018-08" db="EMBL/GenBank/DDBJ databases">
        <title>A genome reference for cultivated species of the human gut microbiota.</title>
        <authorList>
            <person name="Zou Y."/>
            <person name="Xue W."/>
            <person name="Luo G."/>
        </authorList>
    </citation>
    <scope>NUCLEOTIDE SEQUENCE [LARGE SCALE GENOMIC DNA]</scope>
    <source>
        <strain evidence="1 2">AM25-6</strain>
    </source>
</reference>